<dbReference type="Proteomes" id="UP000024942">
    <property type="component" value="Unassembled WGS sequence"/>
</dbReference>
<keyword evidence="1" id="KW-0479">Metal-binding</keyword>
<dbReference type="OrthoDB" id="9781972at2"/>
<name>A0A059GA39_9PROT</name>
<reference evidence="3 4" key="1">
    <citation type="journal article" date="2014" name="Antonie Van Leeuwenhoek">
        <title>Hyphomonas beringensis sp. nov. and Hyphomonas chukchiensis sp. nov., isolated from surface seawater of the Bering Sea and Chukchi Sea.</title>
        <authorList>
            <person name="Li C."/>
            <person name="Lai Q."/>
            <person name="Li G."/>
            <person name="Dong C."/>
            <person name="Wang J."/>
            <person name="Liao Y."/>
            <person name="Shao Z."/>
        </authorList>
    </citation>
    <scope>NUCLEOTIDE SEQUENCE [LARGE SCALE GENOMIC DNA]</scope>
    <source>
        <strain evidence="3 4">SCH89</strain>
    </source>
</reference>
<proteinExistence type="inferred from homology"/>
<keyword evidence="1" id="KW-0408">Iron</keyword>
<dbReference type="eggNOG" id="COG3826">
    <property type="taxonomic scope" value="Bacteria"/>
</dbReference>
<organism evidence="3 4">
    <name type="scientific">Hyphomonas oceanitis SCH89</name>
    <dbReference type="NCBI Taxonomy" id="1280953"/>
    <lineage>
        <taxon>Bacteria</taxon>
        <taxon>Pseudomonadati</taxon>
        <taxon>Pseudomonadota</taxon>
        <taxon>Alphaproteobacteria</taxon>
        <taxon>Hyphomonadales</taxon>
        <taxon>Hyphomonadaceae</taxon>
        <taxon>Hyphomonas</taxon>
    </lineage>
</organism>
<accession>A0A059GA39</accession>
<evidence type="ECO:0000259" key="2">
    <source>
        <dbReference type="PROSITE" id="PS51471"/>
    </source>
</evidence>
<protein>
    <recommendedName>
        <fullName evidence="2">Fe2OG dioxygenase domain-containing protein</fullName>
    </recommendedName>
</protein>
<dbReference type="Pfam" id="PF09859">
    <property type="entry name" value="Oxygenase-NA"/>
    <property type="match status" value="1"/>
</dbReference>
<comment type="caution">
    <text evidence="3">The sequence shown here is derived from an EMBL/GenBank/DDBJ whole genome shotgun (WGS) entry which is preliminary data.</text>
</comment>
<dbReference type="InterPro" id="IPR018655">
    <property type="entry name" value="DUF2086"/>
</dbReference>
<dbReference type="InterPro" id="IPR005123">
    <property type="entry name" value="Oxoglu/Fe-dep_dioxygenase_dom"/>
</dbReference>
<gene>
    <name evidence="3" type="ORF">HOC_04402</name>
</gene>
<sequence length="230" mass="25517">MRVADIYWADVEAALDATGFASLGVLLEADARAALVGAFGESAPYRSHVHMARHGFGRGEYKYFRYPLPAAIAALREALYPGCAAIANRWAERMRPDMHYPAEHADFLETCRAAGQTRPTPLILSYKSGDYNCLHQDLYGGIVFPLQIVILLSEEDDFDGGEFVMTEQRPRMQSRAHVVPLRAGEAVVFAVNERPVKGTRGDYRVKMRHGVSTLTRGARFATGIIFHEAT</sequence>
<dbReference type="AlphaFoldDB" id="A0A059GA39"/>
<dbReference type="PROSITE" id="PS51471">
    <property type="entry name" value="FE2OG_OXY"/>
    <property type="match status" value="1"/>
</dbReference>
<comment type="similarity">
    <text evidence="1">Belongs to the iron/ascorbate-dependent oxidoreductase family.</text>
</comment>
<dbReference type="GO" id="GO:0016491">
    <property type="term" value="F:oxidoreductase activity"/>
    <property type="evidence" value="ECO:0007669"/>
    <property type="project" value="UniProtKB-KW"/>
</dbReference>
<dbReference type="STRING" id="1280953.HOC_04402"/>
<evidence type="ECO:0000256" key="1">
    <source>
        <dbReference type="RuleBase" id="RU003682"/>
    </source>
</evidence>
<feature type="domain" description="Fe2OG dioxygenase" evidence="2">
    <location>
        <begin position="117"/>
        <end position="229"/>
    </location>
</feature>
<dbReference type="GO" id="GO:0046872">
    <property type="term" value="F:metal ion binding"/>
    <property type="evidence" value="ECO:0007669"/>
    <property type="project" value="UniProtKB-KW"/>
</dbReference>
<keyword evidence="4" id="KW-1185">Reference proteome</keyword>
<keyword evidence="1" id="KW-0560">Oxidoreductase</keyword>
<dbReference type="PATRIC" id="fig|1280953.3.peg.891"/>
<dbReference type="EMBL" id="ARYL01000004">
    <property type="protein sequence ID" value="KDA03691.1"/>
    <property type="molecule type" value="Genomic_DNA"/>
</dbReference>
<dbReference type="RefSeq" id="WP_051624516.1">
    <property type="nucleotide sequence ID" value="NZ_ARYL01000004.1"/>
</dbReference>
<evidence type="ECO:0000313" key="3">
    <source>
        <dbReference type="EMBL" id="KDA03691.1"/>
    </source>
</evidence>
<evidence type="ECO:0000313" key="4">
    <source>
        <dbReference type="Proteomes" id="UP000024942"/>
    </source>
</evidence>
<dbReference type="Gene3D" id="2.60.120.620">
    <property type="entry name" value="q2cbj1_9rhob like domain"/>
    <property type="match status" value="1"/>
</dbReference>